<protein>
    <submittedName>
        <fullName evidence="2">Omega-3 polyunsaturated fatty acid synthase PfaB</fullName>
    </submittedName>
</protein>
<reference evidence="2" key="1">
    <citation type="submission" date="2006-08" db="EMBL/GenBank/DDBJ databases">
        <title>Complete sequence of Chromosome1 of Shewanella sp. MR-7.</title>
        <authorList>
            <consortium name="US DOE Joint Genome Institute"/>
            <person name="Copeland A."/>
            <person name="Lucas S."/>
            <person name="Lapidus A."/>
            <person name="Barry K."/>
            <person name="Detter J.C."/>
            <person name="Glavina del Rio T."/>
            <person name="Hammon N."/>
            <person name="Israni S."/>
            <person name="Dalin E."/>
            <person name="Tice H."/>
            <person name="Pitluck S."/>
            <person name="Kiss H."/>
            <person name="Brettin T."/>
            <person name="Bruce D."/>
            <person name="Han C."/>
            <person name="Tapia R."/>
            <person name="Gilna P."/>
            <person name="Schmutz J."/>
            <person name="Larimer F."/>
            <person name="Land M."/>
            <person name="Hauser L."/>
            <person name="Kyrpides N."/>
            <person name="Mikhailova N."/>
            <person name="Nealson K."/>
            <person name="Konstantinidis K."/>
            <person name="Klappenbach J."/>
            <person name="Tiedje J."/>
            <person name="Richardson P."/>
        </authorList>
    </citation>
    <scope>NUCLEOTIDE SEQUENCE</scope>
    <source>
        <strain evidence="2">MR-7</strain>
    </source>
</reference>
<proteinExistence type="predicted"/>
<dbReference type="NCBIfam" id="TIGR02816">
    <property type="entry name" value="pfaB_fam"/>
    <property type="match status" value="1"/>
</dbReference>
<dbReference type="EMBL" id="CP000444">
    <property type="protein sequence ID" value="ABI43719.1"/>
    <property type="molecule type" value="Genomic_DNA"/>
</dbReference>
<dbReference type="InterPro" id="IPR052568">
    <property type="entry name" value="PKS-FAS_Synthase"/>
</dbReference>
<dbReference type="PANTHER" id="PTHR43074">
    <property type="entry name" value="OMEGA-3 POLYUNSATURATED FATTY ACID SYNTHASE PFAB-RELATED"/>
    <property type="match status" value="1"/>
</dbReference>
<feature type="domain" description="Malonyl-CoA:ACP transacylase (MAT)" evidence="1">
    <location>
        <begin position="367"/>
        <end position="695"/>
    </location>
</feature>
<dbReference type="InterPro" id="IPR016035">
    <property type="entry name" value="Acyl_Trfase/lysoPLipase"/>
</dbReference>
<sequence length="756" mass="82324">MQSVLSHAPTDVSKLQQLMACRIQLNVEDKPLINEPSDEPTLVALLTEQLDHIAQKQLVEIRFEYQQQARSLYLLDGLMAAQLHLHAEAYISALAQIQAETAEETNTINTNIVERCLNSAFILAKRDCAQAVNSYAQAGNLASQLNVLSQAVEALSHRSLKGIEPMLDATDAAQLAELLAEQHAELRAEKPVKNVQNGYWFTKPHQARVLSLNLIGKVPKTQTAQSLILTQGTRLIAQPLLNANRLFIPISGNTHESLTAQLSQLIDSLDLSACLPDTDWLSSQGNNWFERYRAQDKLALVLMAGSLEELMQEAKAMRAYTEKTQQAPAPAPAQTPASMPSANLAFKTPAGSYFTPTPLGDTGLTFVYPGVGTVYPNMFSDLHSYFPELYRELEREGDLAAMLQAEASYQGTNNTKSTEKDSAEMSLSQLAISGVGASYLFSRLLTRVFNIQPQLALGYSMGEAAMWASLDIWQTPHALINATQNSAIFNQEISGPLLAVRRDWQLNEDAPLAWNSFLVRASRAEINALLNDFPRVYLAIEQGDTCILAGCEASCLQLLKRLNKRGIASNKVTAMHTPPSQSQHNAIQGFYTLGLKANACETQVRFISAAQQSAVSIDSQSIAKSIADTFCAPLNFTALINTAYQQGARLFVEVGADRQTSTLIDKIGRQLELGADGVQTQEQSILAMACNAKGSDTITSLLKCLAQLISHRVPLSLAPLMPQSADKATAKTIAPHSASASALGHYSNVFQEGEPL</sequence>
<dbReference type="InterPro" id="IPR001227">
    <property type="entry name" value="Ac_transferase_dom_sf"/>
</dbReference>
<dbReference type="SMART" id="SM00827">
    <property type="entry name" value="PKS_AT"/>
    <property type="match status" value="1"/>
</dbReference>
<dbReference type="Gene3D" id="3.30.70.3290">
    <property type="match status" value="1"/>
</dbReference>
<dbReference type="HOGENOM" id="CLU_367965_0_0_6"/>
<dbReference type="KEGG" id="shm:Shewmr7_2734"/>
<dbReference type="InterPro" id="IPR014043">
    <property type="entry name" value="Acyl_transferase_dom"/>
</dbReference>
<gene>
    <name evidence="2" type="ordered locus">Shewmr7_2734</name>
</gene>
<dbReference type="Gene3D" id="3.40.366.10">
    <property type="entry name" value="Malonyl-Coenzyme A Acyl Carrier Protein, domain 2"/>
    <property type="match status" value="1"/>
</dbReference>
<evidence type="ECO:0000313" key="2">
    <source>
        <dbReference type="EMBL" id="ABI43719.1"/>
    </source>
</evidence>
<dbReference type="AlphaFoldDB" id="Q0HT36"/>
<dbReference type="InterPro" id="IPR014181">
    <property type="entry name" value="Omega3_polyunsat_FA_synth-like"/>
</dbReference>
<name>Q0HT36_SHESR</name>
<accession>Q0HT36</accession>
<organism evidence="2">
    <name type="scientific">Shewanella sp. (strain MR-7)</name>
    <dbReference type="NCBI Taxonomy" id="60481"/>
    <lineage>
        <taxon>Bacteria</taxon>
        <taxon>Pseudomonadati</taxon>
        <taxon>Pseudomonadota</taxon>
        <taxon>Gammaproteobacteria</taxon>
        <taxon>Alteromonadales</taxon>
        <taxon>Shewanellaceae</taxon>
        <taxon>Shewanella</taxon>
    </lineage>
</organism>
<dbReference type="GO" id="GO:0016740">
    <property type="term" value="F:transferase activity"/>
    <property type="evidence" value="ECO:0007669"/>
    <property type="project" value="InterPro"/>
</dbReference>
<dbReference type="SUPFAM" id="SSF52151">
    <property type="entry name" value="FabD/lysophospholipase-like"/>
    <property type="match status" value="1"/>
</dbReference>
<dbReference type="PANTHER" id="PTHR43074:SF1">
    <property type="entry name" value="BETA-KETOACYL SYNTHASE FAMILY PROTEIN-RELATED"/>
    <property type="match status" value="1"/>
</dbReference>
<evidence type="ECO:0000259" key="1">
    <source>
        <dbReference type="SMART" id="SM00827"/>
    </source>
</evidence>
<dbReference type="Gene3D" id="3.30.70.250">
    <property type="entry name" value="Malonyl-CoA ACP transacylase, ACP-binding"/>
    <property type="match status" value="1"/>
</dbReference>